<protein>
    <submittedName>
        <fullName evidence="1">Uncharacterized protein</fullName>
    </submittedName>
</protein>
<dbReference type="EMBL" id="JAJSOW010000106">
    <property type="protein sequence ID" value="KAI9161728.1"/>
    <property type="molecule type" value="Genomic_DNA"/>
</dbReference>
<dbReference type="AlphaFoldDB" id="A0AAD5NK64"/>
<sequence length="70" mass="7673">MYMCPLDVTSLEFDANLSVLSRSLSRILSAIFSPTKQPPNLLSGDTESLRSPEILSPLQPISLSLHHCGF</sequence>
<keyword evidence="2" id="KW-1185">Reference proteome</keyword>
<comment type="caution">
    <text evidence="1">The sequence shown here is derived from an EMBL/GenBank/DDBJ whole genome shotgun (WGS) entry which is preliminary data.</text>
</comment>
<proteinExistence type="predicted"/>
<gene>
    <name evidence="1" type="ORF">LWI28_020172</name>
</gene>
<reference evidence="1" key="2">
    <citation type="submission" date="2023-02" db="EMBL/GenBank/DDBJ databases">
        <authorList>
            <person name="Swenson N.G."/>
            <person name="Wegrzyn J.L."/>
            <person name="Mcevoy S.L."/>
        </authorList>
    </citation>
    <scope>NUCLEOTIDE SEQUENCE</scope>
    <source>
        <strain evidence="1">91603</strain>
        <tissue evidence="1">Leaf</tissue>
    </source>
</reference>
<reference evidence="1" key="1">
    <citation type="journal article" date="2022" name="Plant J.">
        <title>Strategies of tolerance reflected in two North American maple genomes.</title>
        <authorList>
            <person name="McEvoy S.L."/>
            <person name="Sezen U.U."/>
            <person name="Trouern-Trend A."/>
            <person name="McMahon S.M."/>
            <person name="Schaberg P.G."/>
            <person name="Yang J."/>
            <person name="Wegrzyn J.L."/>
            <person name="Swenson N.G."/>
        </authorList>
    </citation>
    <scope>NUCLEOTIDE SEQUENCE</scope>
    <source>
        <strain evidence="1">91603</strain>
    </source>
</reference>
<organism evidence="1 2">
    <name type="scientific">Acer negundo</name>
    <name type="common">Box elder</name>
    <dbReference type="NCBI Taxonomy" id="4023"/>
    <lineage>
        <taxon>Eukaryota</taxon>
        <taxon>Viridiplantae</taxon>
        <taxon>Streptophyta</taxon>
        <taxon>Embryophyta</taxon>
        <taxon>Tracheophyta</taxon>
        <taxon>Spermatophyta</taxon>
        <taxon>Magnoliopsida</taxon>
        <taxon>eudicotyledons</taxon>
        <taxon>Gunneridae</taxon>
        <taxon>Pentapetalae</taxon>
        <taxon>rosids</taxon>
        <taxon>malvids</taxon>
        <taxon>Sapindales</taxon>
        <taxon>Sapindaceae</taxon>
        <taxon>Hippocastanoideae</taxon>
        <taxon>Acereae</taxon>
        <taxon>Acer</taxon>
    </lineage>
</organism>
<dbReference type="Proteomes" id="UP001064489">
    <property type="component" value="Chromosome 2"/>
</dbReference>
<evidence type="ECO:0000313" key="2">
    <source>
        <dbReference type="Proteomes" id="UP001064489"/>
    </source>
</evidence>
<evidence type="ECO:0000313" key="1">
    <source>
        <dbReference type="EMBL" id="KAI9161728.1"/>
    </source>
</evidence>
<accession>A0AAD5NK64</accession>
<name>A0AAD5NK64_ACENE</name>